<keyword evidence="1" id="KW-0175">Coiled coil</keyword>
<gene>
    <name evidence="2" type="ORF">SDC9_68989</name>
</gene>
<sequence length="204" mass="23432">MERFGAIVMALWLSGAVLPAAENVRAAAADPDFVDGLAASTVEAVLKSTEESERVTTEKLLEAADLLSRISEEERGELYRLYRENPEQFRTALIERLRRMRADEQQRATDIRQLIVSYHAFADDAVRRQMIRNVLFAAVRAEFDRKLTENRRRLDELEERLKELRREYRFREKNAAAIVEARVCKLLGEEPKAPAEDAAEKPAE</sequence>
<organism evidence="2">
    <name type="scientific">bioreactor metagenome</name>
    <dbReference type="NCBI Taxonomy" id="1076179"/>
    <lineage>
        <taxon>unclassified sequences</taxon>
        <taxon>metagenomes</taxon>
        <taxon>ecological metagenomes</taxon>
    </lineage>
</organism>
<name>A0A644Y8U4_9ZZZZ</name>
<evidence type="ECO:0000256" key="1">
    <source>
        <dbReference type="SAM" id="Coils"/>
    </source>
</evidence>
<protein>
    <submittedName>
        <fullName evidence="2">Uncharacterized protein</fullName>
    </submittedName>
</protein>
<evidence type="ECO:0000313" key="2">
    <source>
        <dbReference type="EMBL" id="MPM22534.1"/>
    </source>
</evidence>
<dbReference type="AlphaFoldDB" id="A0A644Y8U4"/>
<feature type="coiled-coil region" evidence="1">
    <location>
        <begin position="140"/>
        <end position="174"/>
    </location>
</feature>
<reference evidence="2" key="1">
    <citation type="submission" date="2019-08" db="EMBL/GenBank/DDBJ databases">
        <authorList>
            <person name="Kucharzyk K."/>
            <person name="Murdoch R.W."/>
            <person name="Higgins S."/>
            <person name="Loffler F."/>
        </authorList>
    </citation>
    <scope>NUCLEOTIDE SEQUENCE</scope>
</reference>
<proteinExistence type="predicted"/>
<dbReference type="EMBL" id="VSSQ01003828">
    <property type="protein sequence ID" value="MPM22534.1"/>
    <property type="molecule type" value="Genomic_DNA"/>
</dbReference>
<accession>A0A644Y8U4</accession>
<comment type="caution">
    <text evidence="2">The sequence shown here is derived from an EMBL/GenBank/DDBJ whole genome shotgun (WGS) entry which is preliminary data.</text>
</comment>